<evidence type="ECO:0000256" key="2">
    <source>
        <dbReference type="ARBA" id="ARBA00022761"/>
    </source>
</evidence>
<evidence type="ECO:0000259" key="5">
    <source>
        <dbReference type="SMART" id="SM00499"/>
    </source>
</evidence>
<dbReference type="PANTHER" id="PTHR35496">
    <property type="entry name" value="2S SEED STORAGE PROTEIN 1-RELATED"/>
    <property type="match status" value="1"/>
</dbReference>
<protein>
    <submittedName>
        <fullName evidence="7">Napin-B</fullName>
    </submittedName>
</protein>
<dbReference type="PRINTS" id="PR00496">
    <property type="entry name" value="NAPIN"/>
</dbReference>
<keyword evidence="4" id="KW-0732">Signal</keyword>
<dbReference type="AlphaFoldDB" id="A0A6J0KR34"/>
<dbReference type="SMART" id="SM00499">
    <property type="entry name" value="AAI"/>
    <property type="match status" value="1"/>
</dbReference>
<reference evidence="6" key="1">
    <citation type="journal article" date="2019" name="Database">
        <title>The radish genome database (RadishGD): an integrated information resource for radish genomics.</title>
        <authorList>
            <person name="Yu H.J."/>
            <person name="Baek S."/>
            <person name="Lee Y.J."/>
            <person name="Cho A."/>
            <person name="Mun J.H."/>
        </authorList>
    </citation>
    <scope>NUCLEOTIDE SEQUENCE [LARGE SCALE GENOMIC DNA]</scope>
    <source>
        <strain evidence="6">cv. WK10039</strain>
    </source>
</reference>
<dbReference type="InterPro" id="IPR036312">
    <property type="entry name" value="Bifun_inhib/LTP/seed_sf"/>
</dbReference>
<gene>
    <name evidence="7" type="primary">LOC108821437</name>
</gene>
<dbReference type="Gene3D" id="1.10.110.10">
    <property type="entry name" value="Plant lipid-transfer and hydrophobic proteins"/>
    <property type="match status" value="1"/>
</dbReference>
<reference evidence="7" key="2">
    <citation type="submission" date="2025-08" db="UniProtKB">
        <authorList>
            <consortium name="RefSeq"/>
        </authorList>
    </citation>
    <scope>IDENTIFICATION</scope>
    <source>
        <tissue evidence="7">Leaf</tissue>
    </source>
</reference>
<feature type="signal peptide" evidence="4">
    <location>
        <begin position="1"/>
        <end position="21"/>
    </location>
</feature>
<organism evidence="6 7">
    <name type="scientific">Raphanus sativus</name>
    <name type="common">Radish</name>
    <name type="synonym">Raphanus raphanistrum var. sativus</name>
    <dbReference type="NCBI Taxonomy" id="3726"/>
    <lineage>
        <taxon>Eukaryota</taxon>
        <taxon>Viridiplantae</taxon>
        <taxon>Streptophyta</taxon>
        <taxon>Embryophyta</taxon>
        <taxon>Tracheophyta</taxon>
        <taxon>Spermatophyta</taxon>
        <taxon>Magnoliopsida</taxon>
        <taxon>eudicotyledons</taxon>
        <taxon>Gunneridae</taxon>
        <taxon>Pentapetalae</taxon>
        <taxon>rosids</taxon>
        <taxon>malvids</taxon>
        <taxon>Brassicales</taxon>
        <taxon>Brassicaceae</taxon>
        <taxon>Brassiceae</taxon>
        <taxon>Raphanus</taxon>
    </lineage>
</organism>
<dbReference type="GO" id="GO:0045735">
    <property type="term" value="F:nutrient reservoir activity"/>
    <property type="evidence" value="ECO:0007669"/>
    <property type="project" value="UniProtKB-KW"/>
</dbReference>
<evidence type="ECO:0000256" key="1">
    <source>
        <dbReference type="ARBA" id="ARBA00008262"/>
    </source>
</evidence>
<dbReference type="OrthoDB" id="1922883at2759"/>
<keyword evidence="3" id="KW-0708">Seed storage protein</keyword>
<dbReference type="Proteomes" id="UP000504610">
    <property type="component" value="Chromosome 8"/>
</dbReference>
<comment type="similarity">
    <text evidence="1">Belongs to the 2S seed storage albumins family.</text>
</comment>
<keyword evidence="6" id="KW-1185">Reference proteome</keyword>
<evidence type="ECO:0000313" key="7">
    <source>
        <dbReference type="RefSeq" id="XP_018449981.1"/>
    </source>
</evidence>
<dbReference type="SUPFAM" id="SSF47699">
    <property type="entry name" value="Bifunctional inhibitor/lipid-transfer protein/seed storage 2S albumin"/>
    <property type="match status" value="1"/>
</dbReference>
<name>A0A6J0KR34_RAPSA</name>
<dbReference type="GeneID" id="108821437"/>
<feature type="domain" description="Bifunctional inhibitor/plant lipid transfer protein/seed storage helical" evidence="5">
    <location>
        <begin position="45"/>
        <end position="161"/>
    </location>
</feature>
<sequence>MADKLFLVSATLAFFFLLTNASIYRTVVEFDEDDTINPIGPNQKCQKEFQQTQHLRPCQQWIHMQAIQPHVPSVLDGEFHMEDDMENPEVPQRPPLLQQCCNLLHQEDKICVCPALKHASKEVKSQVQQGQQQGDPQLISRIYETATHLPSICNVQQISVCPFKQDMPSFPSYY</sequence>
<dbReference type="KEGG" id="rsz:108821437"/>
<dbReference type="InterPro" id="IPR016140">
    <property type="entry name" value="Bifunc_inhib/LTP/seed_store"/>
</dbReference>
<keyword evidence="2" id="KW-0758">Storage protein</keyword>
<evidence type="ECO:0000313" key="6">
    <source>
        <dbReference type="Proteomes" id="UP000504610"/>
    </source>
</evidence>
<dbReference type="PANTHER" id="PTHR35496:SF9">
    <property type="entry name" value="GENOME ASSEMBLY, CHROMOSOME: A01"/>
    <property type="match status" value="1"/>
</dbReference>
<accession>A0A6J0KR34</accession>
<proteinExistence type="inferred from homology"/>
<dbReference type="RefSeq" id="XP_018449981.1">
    <property type="nucleotide sequence ID" value="XM_018594479.2"/>
</dbReference>
<feature type="chain" id="PRO_5026908549" evidence="4">
    <location>
        <begin position="22"/>
        <end position="174"/>
    </location>
</feature>
<dbReference type="CDD" id="cd00261">
    <property type="entry name" value="AAI_SS"/>
    <property type="match status" value="1"/>
</dbReference>
<dbReference type="InterPro" id="IPR000617">
    <property type="entry name" value="Napin/2SS/CON"/>
</dbReference>
<evidence type="ECO:0000256" key="4">
    <source>
        <dbReference type="SAM" id="SignalP"/>
    </source>
</evidence>
<evidence type="ECO:0000256" key="3">
    <source>
        <dbReference type="ARBA" id="ARBA00023129"/>
    </source>
</evidence>